<dbReference type="AlphaFoldDB" id="A0A183EGT9"/>
<organism evidence="1">
    <name type="scientific">Gongylonema pulchrum</name>
    <dbReference type="NCBI Taxonomy" id="637853"/>
    <lineage>
        <taxon>Eukaryota</taxon>
        <taxon>Metazoa</taxon>
        <taxon>Ecdysozoa</taxon>
        <taxon>Nematoda</taxon>
        <taxon>Chromadorea</taxon>
        <taxon>Rhabditida</taxon>
        <taxon>Spirurina</taxon>
        <taxon>Spiruromorpha</taxon>
        <taxon>Spiruroidea</taxon>
        <taxon>Gongylonematidae</taxon>
        <taxon>Gongylonema</taxon>
    </lineage>
</organism>
<dbReference type="WBParaSite" id="GPUH_0002020501-mRNA-1">
    <property type="protein sequence ID" value="GPUH_0002020501-mRNA-1"/>
    <property type="gene ID" value="GPUH_0002020501"/>
</dbReference>
<accession>A0A183EGT9</accession>
<protein>
    <submittedName>
        <fullName evidence="1">CC domain-containing protein</fullName>
    </submittedName>
</protein>
<reference evidence="1" key="1">
    <citation type="submission" date="2016-06" db="UniProtKB">
        <authorList>
            <consortium name="WormBaseParasite"/>
        </authorList>
    </citation>
    <scope>IDENTIFICATION</scope>
</reference>
<name>A0A183EGT9_9BILA</name>
<proteinExistence type="predicted"/>
<evidence type="ECO:0000313" key="1">
    <source>
        <dbReference type="WBParaSite" id="GPUH_0002020501-mRNA-1"/>
    </source>
</evidence>
<sequence length="168" mass="17971">LQKLRDSEHFAKIIESKRSLLVLGIAALSTVLGTTCDVYREKWDENSPGRGLSKSTSLGPDQMYHRKSCAACGSRADAQGVEMYCIDEDVASVCQSMNLFVGGAVACTGDGDCCCKGSNCPAALRKFYSGQQMLLGPPILTQTIGDACPNLQASLVVSCFFVTLLLIF</sequence>